<dbReference type="Gene3D" id="3.40.1410.10">
    <property type="entry name" value="Chorismate lyase-like"/>
    <property type="match status" value="1"/>
</dbReference>
<dbReference type="SUPFAM" id="SSF64288">
    <property type="entry name" value="Chorismate lyase-like"/>
    <property type="match status" value="1"/>
</dbReference>
<dbReference type="SMART" id="SM00866">
    <property type="entry name" value="UTRA"/>
    <property type="match status" value="1"/>
</dbReference>
<organism evidence="5 6">
    <name type="scientific">Streptomyces celluloflavus</name>
    <dbReference type="NCBI Taxonomy" id="58344"/>
    <lineage>
        <taxon>Bacteria</taxon>
        <taxon>Bacillati</taxon>
        <taxon>Actinomycetota</taxon>
        <taxon>Actinomycetes</taxon>
        <taxon>Kitasatosporales</taxon>
        <taxon>Streptomycetaceae</taxon>
        <taxon>Streptomyces</taxon>
    </lineage>
</organism>
<dbReference type="PROSITE" id="PS50949">
    <property type="entry name" value="HTH_GNTR"/>
    <property type="match status" value="1"/>
</dbReference>
<dbReference type="SMART" id="SM00345">
    <property type="entry name" value="HTH_GNTR"/>
    <property type="match status" value="1"/>
</dbReference>
<evidence type="ECO:0000256" key="3">
    <source>
        <dbReference type="ARBA" id="ARBA00023163"/>
    </source>
</evidence>
<dbReference type="InterPro" id="IPR036388">
    <property type="entry name" value="WH-like_DNA-bd_sf"/>
</dbReference>
<keyword evidence="1" id="KW-0805">Transcription regulation</keyword>
<dbReference type="PANTHER" id="PTHR44846:SF17">
    <property type="entry name" value="GNTR-FAMILY TRANSCRIPTIONAL REGULATOR"/>
    <property type="match status" value="1"/>
</dbReference>
<protein>
    <submittedName>
        <fullName evidence="5">GntR family transcriptional regulator</fullName>
    </submittedName>
</protein>
<dbReference type="InterPro" id="IPR036390">
    <property type="entry name" value="WH_DNA-bd_sf"/>
</dbReference>
<dbReference type="EMBL" id="JBIRGH010000029">
    <property type="protein sequence ID" value="MFH8589148.1"/>
    <property type="molecule type" value="Genomic_DNA"/>
</dbReference>
<feature type="domain" description="HTH gntR-type" evidence="4">
    <location>
        <begin position="7"/>
        <end position="74"/>
    </location>
</feature>
<evidence type="ECO:0000256" key="1">
    <source>
        <dbReference type="ARBA" id="ARBA00023015"/>
    </source>
</evidence>
<comment type="caution">
    <text evidence="5">The sequence shown here is derived from an EMBL/GenBank/DDBJ whole genome shotgun (WGS) entry which is preliminary data.</text>
</comment>
<dbReference type="Pfam" id="PF00392">
    <property type="entry name" value="GntR"/>
    <property type="match status" value="1"/>
</dbReference>
<keyword evidence="3" id="KW-0804">Transcription</keyword>
<dbReference type="RefSeq" id="WP_397676185.1">
    <property type="nucleotide sequence ID" value="NZ_JBIRGH010000029.1"/>
</dbReference>
<dbReference type="InterPro" id="IPR000524">
    <property type="entry name" value="Tscrpt_reg_HTH_GntR"/>
</dbReference>
<dbReference type="Gene3D" id="1.10.10.10">
    <property type="entry name" value="Winged helix-like DNA-binding domain superfamily/Winged helix DNA-binding domain"/>
    <property type="match status" value="1"/>
</dbReference>
<dbReference type="PANTHER" id="PTHR44846">
    <property type="entry name" value="MANNOSYL-D-GLYCERATE TRANSPORT/METABOLISM SYSTEM REPRESSOR MNGR-RELATED"/>
    <property type="match status" value="1"/>
</dbReference>
<name>A0ABW7RM31_9ACTN</name>
<dbReference type="InterPro" id="IPR028978">
    <property type="entry name" value="Chorismate_lyase_/UTRA_dom_sf"/>
</dbReference>
<evidence type="ECO:0000313" key="5">
    <source>
        <dbReference type="EMBL" id="MFH8589148.1"/>
    </source>
</evidence>
<accession>A0ABW7RM31</accession>
<evidence type="ECO:0000256" key="2">
    <source>
        <dbReference type="ARBA" id="ARBA00023125"/>
    </source>
</evidence>
<keyword evidence="6" id="KW-1185">Reference proteome</keyword>
<evidence type="ECO:0000313" key="6">
    <source>
        <dbReference type="Proteomes" id="UP001610990"/>
    </source>
</evidence>
<proteinExistence type="predicted"/>
<dbReference type="Pfam" id="PF07702">
    <property type="entry name" value="UTRA"/>
    <property type="match status" value="1"/>
</dbReference>
<evidence type="ECO:0000259" key="4">
    <source>
        <dbReference type="PROSITE" id="PS50949"/>
    </source>
</evidence>
<dbReference type="Proteomes" id="UP001610990">
    <property type="component" value="Unassembled WGS sequence"/>
</dbReference>
<reference evidence="5 6" key="1">
    <citation type="submission" date="2024-10" db="EMBL/GenBank/DDBJ databases">
        <title>The Natural Products Discovery Center: Release of the First 8490 Sequenced Strains for Exploring Actinobacteria Biosynthetic Diversity.</title>
        <authorList>
            <person name="Kalkreuter E."/>
            <person name="Kautsar S.A."/>
            <person name="Yang D."/>
            <person name="Bader C.D."/>
            <person name="Teijaro C.N."/>
            <person name="Fluegel L."/>
            <person name="Davis C.M."/>
            <person name="Simpson J.R."/>
            <person name="Lauterbach L."/>
            <person name="Steele A.D."/>
            <person name="Gui C."/>
            <person name="Meng S."/>
            <person name="Li G."/>
            <person name="Viehrig K."/>
            <person name="Ye F."/>
            <person name="Su P."/>
            <person name="Kiefer A.F."/>
            <person name="Nichols A."/>
            <person name="Cepeda A.J."/>
            <person name="Yan W."/>
            <person name="Fan B."/>
            <person name="Jiang Y."/>
            <person name="Adhikari A."/>
            <person name="Zheng C.-J."/>
            <person name="Schuster L."/>
            <person name="Cowan T.M."/>
            <person name="Smanski M.J."/>
            <person name="Chevrette M.G."/>
            <person name="De Carvalho L.P.S."/>
            <person name="Shen B."/>
        </authorList>
    </citation>
    <scope>NUCLEOTIDE SEQUENCE [LARGE SCALE GENOMIC DNA]</scope>
    <source>
        <strain evidence="5 6">NPDC018013</strain>
    </source>
</reference>
<dbReference type="InterPro" id="IPR050679">
    <property type="entry name" value="Bact_HTH_transcr_reg"/>
</dbReference>
<dbReference type="SUPFAM" id="SSF46785">
    <property type="entry name" value="Winged helix' DNA-binding domain"/>
    <property type="match status" value="1"/>
</dbReference>
<sequence length="243" mass="26594">MPDSGTPKTFARIAHHYREKILSGGLEPGAKLPANKEMAASWGVAVATVGRALQQLQVEGIIRTSPRGTFVADDPMAGVSARDRLTRVQRVRTLLMEGETSAVSSASLVVPPLYIAEIFDLDHGDQVVRREYTTGRGGTRLTFGVNWYPAHFAAMVPDLLSTGRKKNDDLTARVLEATGRRITYARDDMHGRAADEREASHLGLPVGTPILAGAHRWADDDGVIEYGEWCLPPRMTIGYEYLP</sequence>
<dbReference type="CDD" id="cd07377">
    <property type="entry name" value="WHTH_GntR"/>
    <property type="match status" value="1"/>
</dbReference>
<dbReference type="InterPro" id="IPR011663">
    <property type="entry name" value="UTRA"/>
</dbReference>
<gene>
    <name evidence="5" type="ORF">ACH4GP_33030</name>
</gene>
<keyword evidence="2" id="KW-0238">DNA-binding</keyword>